<gene>
    <name evidence="2" type="ORF">GCM10017581_036370</name>
</gene>
<dbReference type="AlphaFoldDB" id="A0A9W6KKL6"/>
<feature type="compositionally biased region" description="Low complexity" evidence="1">
    <location>
        <begin position="1"/>
        <end position="12"/>
    </location>
</feature>
<feature type="region of interest" description="Disordered" evidence="1">
    <location>
        <begin position="1"/>
        <end position="37"/>
    </location>
</feature>
<proteinExistence type="predicted"/>
<name>A0A9W6KKL6_9ACTN</name>
<protein>
    <submittedName>
        <fullName evidence="2">Uncharacterized protein</fullName>
    </submittedName>
</protein>
<evidence type="ECO:0000313" key="3">
    <source>
        <dbReference type="Proteomes" id="UP001143480"/>
    </source>
</evidence>
<keyword evidence="3" id="KW-1185">Reference proteome</keyword>
<accession>A0A9W6KKL6</accession>
<evidence type="ECO:0000313" key="2">
    <source>
        <dbReference type="EMBL" id="GLL01895.1"/>
    </source>
</evidence>
<organism evidence="2 3">
    <name type="scientific">Dactylosporangium matsuzakiense</name>
    <dbReference type="NCBI Taxonomy" id="53360"/>
    <lineage>
        <taxon>Bacteria</taxon>
        <taxon>Bacillati</taxon>
        <taxon>Actinomycetota</taxon>
        <taxon>Actinomycetes</taxon>
        <taxon>Micromonosporales</taxon>
        <taxon>Micromonosporaceae</taxon>
        <taxon>Dactylosporangium</taxon>
    </lineage>
</organism>
<reference evidence="2" key="2">
    <citation type="submission" date="2023-01" db="EMBL/GenBank/DDBJ databases">
        <authorList>
            <person name="Sun Q."/>
            <person name="Evtushenko L."/>
        </authorList>
    </citation>
    <scope>NUCLEOTIDE SEQUENCE</scope>
    <source>
        <strain evidence="2">VKM Ac-1321</strain>
    </source>
</reference>
<reference evidence="2" key="1">
    <citation type="journal article" date="2014" name="Int. J. Syst. Evol. Microbiol.">
        <title>Complete genome sequence of Corynebacterium casei LMG S-19264T (=DSM 44701T), isolated from a smear-ripened cheese.</title>
        <authorList>
            <consortium name="US DOE Joint Genome Institute (JGI-PGF)"/>
            <person name="Walter F."/>
            <person name="Albersmeier A."/>
            <person name="Kalinowski J."/>
            <person name="Ruckert C."/>
        </authorList>
    </citation>
    <scope>NUCLEOTIDE SEQUENCE</scope>
    <source>
        <strain evidence="2">VKM Ac-1321</strain>
    </source>
</reference>
<dbReference type="EMBL" id="BSFP01000019">
    <property type="protein sequence ID" value="GLL01895.1"/>
    <property type="molecule type" value="Genomic_DNA"/>
</dbReference>
<comment type="caution">
    <text evidence="2">The sequence shown here is derived from an EMBL/GenBank/DDBJ whole genome shotgun (WGS) entry which is preliminary data.</text>
</comment>
<sequence length="120" mass="11798">MTETTETPATATPVPPPAPAASASAPAAPAPAAPAAADAPLRTDIVAGPGGVMTDEVGVVTGELTLESSAGADGSFVVKVQYKDADEWYHVTGAKGTLKDPADLAAVHAVVVGVLNRPEG</sequence>
<dbReference type="Proteomes" id="UP001143480">
    <property type="component" value="Unassembled WGS sequence"/>
</dbReference>
<evidence type="ECO:0000256" key="1">
    <source>
        <dbReference type="SAM" id="MobiDB-lite"/>
    </source>
</evidence>